<evidence type="ECO:0000313" key="10">
    <source>
        <dbReference type="Proteomes" id="UP000292039"/>
    </source>
</evidence>
<evidence type="ECO:0000313" key="8">
    <source>
        <dbReference type="EMBL" id="RZS69776.1"/>
    </source>
</evidence>
<dbReference type="Pfam" id="PF07992">
    <property type="entry name" value="Pyr_redox_2"/>
    <property type="match status" value="1"/>
</dbReference>
<dbReference type="PANTHER" id="PTHR42913:SF3">
    <property type="entry name" value="64 KDA MITOCHONDRIAL NADH DEHYDROGENASE (EUROFUNG)"/>
    <property type="match status" value="1"/>
</dbReference>
<reference evidence="7 9" key="1">
    <citation type="submission" date="2015-04" db="EMBL/GenBank/DDBJ databases">
        <title>Genome sequence of Kerstersia gyiorum CG1.</title>
        <authorList>
            <person name="Greninger A.L."/>
            <person name="Kozyreva V."/>
            <person name="Chaturvedi V."/>
        </authorList>
    </citation>
    <scope>NUCLEOTIDE SEQUENCE [LARGE SCALE GENOMIC DNA]</scope>
    <source>
        <strain evidence="7 9">CG1</strain>
    </source>
</reference>
<dbReference type="AlphaFoldDB" id="A0A171KNI7"/>
<evidence type="ECO:0000313" key="9">
    <source>
        <dbReference type="Proteomes" id="UP000078084"/>
    </source>
</evidence>
<dbReference type="PRINTS" id="PR00368">
    <property type="entry name" value="FADPNR"/>
</dbReference>
<organism evidence="7 9">
    <name type="scientific">Kerstersia gyiorum</name>
    <dbReference type="NCBI Taxonomy" id="206506"/>
    <lineage>
        <taxon>Bacteria</taxon>
        <taxon>Pseudomonadati</taxon>
        <taxon>Pseudomonadota</taxon>
        <taxon>Betaproteobacteria</taxon>
        <taxon>Burkholderiales</taxon>
        <taxon>Alcaligenaceae</taxon>
        <taxon>Kerstersia</taxon>
    </lineage>
</organism>
<evidence type="ECO:0000256" key="5">
    <source>
        <dbReference type="ARBA" id="ARBA00023002"/>
    </source>
</evidence>
<comment type="similarity">
    <text evidence="2">Belongs to the NADH dehydrogenase family.</text>
</comment>
<accession>A0A171KNI7</accession>
<dbReference type="GeneID" id="99725553"/>
<keyword evidence="3" id="KW-0285">Flavoprotein</keyword>
<comment type="caution">
    <text evidence="7">The sequence shown here is derived from an EMBL/GenBank/DDBJ whole genome shotgun (WGS) entry which is preliminary data.</text>
</comment>
<evidence type="ECO:0000256" key="1">
    <source>
        <dbReference type="ARBA" id="ARBA00001974"/>
    </source>
</evidence>
<dbReference type="GO" id="GO:0019646">
    <property type="term" value="P:aerobic electron transport chain"/>
    <property type="evidence" value="ECO:0007669"/>
    <property type="project" value="TreeGrafter"/>
</dbReference>
<protein>
    <submittedName>
        <fullName evidence="7">NADH dehydrogenase</fullName>
    </submittedName>
</protein>
<dbReference type="InterPro" id="IPR036188">
    <property type="entry name" value="FAD/NAD-bd_sf"/>
</dbReference>
<evidence type="ECO:0000256" key="4">
    <source>
        <dbReference type="ARBA" id="ARBA00022827"/>
    </source>
</evidence>
<dbReference type="Proteomes" id="UP000078084">
    <property type="component" value="Unassembled WGS sequence"/>
</dbReference>
<keyword evidence="5" id="KW-0560">Oxidoreductase</keyword>
<dbReference type="SUPFAM" id="SSF51905">
    <property type="entry name" value="FAD/NAD(P)-binding domain"/>
    <property type="match status" value="1"/>
</dbReference>
<dbReference type="PANTHER" id="PTHR42913">
    <property type="entry name" value="APOPTOSIS-INDUCING FACTOR 1"/>
    <property type="match status" value="1"/>
</dbReference>
<evidence type="ECO:0000313" key="7">
    <source>
        <dbReference type="EMBL" id="KKO70454.1"/>
    </source>
</evidence>
<evidence type="ECO:0000259" key="6">
    <source>
        <dbReference type="Pfam" id="PF07992"/>
    </source>
</evidence>
<dbReference type="InterPro" id="IPR051169">
    <property type="entry name" value="NADH-Q_oxidoreductase"/>
</dbReference>
<dbReference type="InterPro" id="IPR023753">
    <property type="entry name" value="FAD/NAD-binding_dom"/>
</dbReference>
<proteinExistence type="inferred from homology"/>
<evidence type="ECO:0000256" key="3">
    <source>
        <dbReference type="ARBA" id="ARBA00022630"/>
    </source>
</evidence>
<dbReference type="PATRIC" id="fig|206506.3.peg.3503"/>
<evidence type="ECO:0000256" key="2">
    <source>
        <dbReference type="ARBA" id="ARBA00005272"/>
    </source>
</evidence>
<dbReference type="EMBL" id="SGWZ01000003">
    <property type="protein sequence ID" value="RZS69776.1"/>
    <property type="molecule type" value="Genomic_DNA"/>
</dbReference>
<dbReference type="PRINTS" id="PR00411">
    <property type="entry name" value="PNDRDTASEI"/>
</dbReference>
<feature type="domain" description="FAD/NAD(P)-binding" evidence="6">
    <location>
        <begin position="14"/>
        <end position="343"/>
    </location>
</feature>
<gene>
    <name evidence="7" type="ORF">AAV32_16450</name>
    <name evidence="8" type="ORF">EV679_2383</name>
</gene>
<keyword evidence="9" id="KW-1185">Reference proteome</keyword>
<dbReference type="RefSeq" id="WP_068374994.1">
    <property type="nucleotide sequence ID" value="NZ_CBCSEB010000017.1"/>
</dbReference>
<comment type="cofactor">
    <cofactor evidence="1">
        <name>FAD</name>
        <dbReference type="ChEBI" id="CHEBI:57692"/>
    </cofactor>
</comment>
<dbReference type="STRING" id="206506.AAV32_16450"/>
<dbReference type="Proteomes" id="UP000292039">
    <property type="component" value="Unassembled WGS sequence"/>
</dbReference>
<dbReference type="Gene3D" id="3.50.50.100">
    <property type="match status" value="1"/>
</dbReference>
<dbReference type="GO" id="GO:0003955">
    <property type="term" value="F:NAD(P)H dehydrogenase (quinone) activity"/>
    <property type="evidence" value="ECO:0007669"/>
    <property type="project" value="TreeGrafter"/>
</dbReference>
<sequence>MTAHRHSATSPTPRVVIVGGGAGGLELAARLGRRHGPQAVTLIDSLPYHIWKPSLHEVAAGTLDIHQEGLSYLVLAHICHFSFILGPMLDIDRERKVLKIGAIAGPGNRELIPPREVPYDILVMAIGSKANFFGTPGAQEHAVTLDNVEAAEAFRLQILEAMLRVDQAKATDPEARLHLVIVGGGATGVELAVELREASHVVSAYSLSAFNPRLDLAITLIEGAPRILAALPERISKAAQDRLESLDIRVETGCAVASVTEDHVTTRDGRRFHADMCLWAAGISAPDLLQKLELPLHRNGQVMVDEQLRTPDPDIYAMGDCAAAPWTEGRLVPARAQAAHQQASYLARQLGARLKGEAPEDKPYVYEDHGSLVSLGQDAGVGSLMGKLTGRGLFLSGMLARMMYMSLHLMHHRAILGVSRTASLALARLLVRRTHSRVKLH</sequence>
<reference evidence="8 10" key="2">
    <citation type="submission" date="2019-02" db="EMBL/GenBank/DDBJ databases">
        <title>Genomic Encyclopedia of Type Strains, Phase IV (KMG-IV): sequencing the most valuable type-strain genomes for metagenomic binning, comparative biology and taxonomic classification.</title>
        <authorList>
            <person name="Goeker M."/>
        </authorList>
    </citation>
    <scope>NUCLEOTIDE SEQUENCE [LARGE SCALE GENOMIC DNA]</scope>
    <source>
        <strain evidence="8 10">DSM 16618</strain>
    </source>
</reference>
<dbReference type="EMBL" id="LBNE01000015">
    <property type="protein sequence ID" value="KKO70454.1"/>
    <property type="molecule type" value="Genomic_DNA"/>
</dbReference>
<dbReference type="OrthoDB" id="9781621at2"/>
<keyword evidence="4" id="KW-0274">FAD</keyword>
<name>A0A171KNI7_9BURK</name>